<dbReference type="RefSeq" id="WP_091848965.1">
    <property type="nucleotide sequence ID" value="NZ_FOHZ01000002.1"/>
</dbReference>
<protein>
    <submittedName>
        <fullName evidence="3">Butirosin biosynthesis protein H, N-terminal</fullName>
    </submittedName>
</protein>
<accession>A0A1I0AB14</accession>
<dbReference type="Pfam" id="PF14399">
    <property type="entry name" value="BtrH_N"/>
    <property type="match status" value="1"/>
</dbReference>
<reference evidence="4" key="1">
    <citation type="submission" date="2016-10" db="EMBL/GenBank/DDBJ databases">
        <authorList>
            <person name="Varghese N."/>
            <person name="Submissions S."/>
        </authorList>
    </citation>
    <scope>NUCLEOTIDE SEQUENCE [LARGE SCALE GENOMIC DNA]</scope>
    <source>
        <strain evidence="4">CGMCC 1.6489</strain>
    </source>
</reference>
<dbReference type="Proteomes" id="UP000198762">
    <property type="component" value="Unassembled WGS sequence"/>
</dbReference>
<feature type="domain" description="Butirosin biosynthesis protein H N-terminal" evidence="1">
    <location>
        <begin position="16"/>
        <end position="153"/>
    </location>
</feature>
<evidence type="ECO:0000313" key="3">
    <source>
        <dbReference type="EMBL" id="SES91388.1"/>
    </source>
</evidence>
<dbReference type="STRING" id="430453.SAMN04487962_102293"/>
<dbReference type="OrthoDB" id="4075615at2"/>
<dbReference type="AlphaFoldDB" id="A0A1I0AB14"/>
<dbReference type="Gene3D" id="3.90.70.10">
    <property type="entry name" value="Cysteine proteinases"/>
    <property type="match status" value="1"/>
</dbReference>
<evidence type="ECO:0000259" key="2">
    <source>
        <dbReference type="Pfam" id="PF16169"/>
    </source>
</evidence>
<dbReference type="InterPro" id="IPR026935">
    <property type="entry name" value="BtrH_N"/>
</dbReference>
<keyword evidence="4" id="KW-1185">Reference proteome</keyword>
<dbReference type="Pfam" id="PF16169">
    <property type="entry name" value="DUF4872"/>
    <property type="match status" value="1"/>
</dbReference>
<proteinExistence type="predicted"/>
<feature type="domain" description="DUF4872" evidence="2">
    <location>
        <begin position="166"/>
        <end position="345"/>
    </location>
</feature>
<dbReference type="EMBL" id="FOHZ01000002">
    <property type="protein sequence ID" value="SES91388.1"/>
    <property type="molecule type" value="Genomic_DNA"/>
</dbReference>
<sequence>MSRVIIDPYPHQLGGHCGSGALRDLLHWADLGWEELPGRLPGEGLVFGLGGGLSFMYTRYPGLTPPMYLVGRNADMELDFCQRLNIDTRRQQTEDPDEAWHWVKAEIDAGHPVMVWCDIAELPYLRVRLSNTRHDVVIIGYDDDQNTVFIVDNDREDVQEVPMDAFRSAHGSNGFPGPNHFATYPMRFPARLPDLLTCAREAAASAARVLGGEDALLFDVSTLPEGSLVASGVEGVQAFADDIITWPYRLDPEELTAAVRSIPVFVEKAGTGGGFFRRLQASFCRDVAQATGDPDFATAADACQRSADAWTALGEHARAEQMDIRAVSEAAQQLPALELAMQRALEQAGETGPAK</sequence>
<name>A0A1I0AB14_9GAMM</name>
<evidence type="ECO:0000259" key="1">
    <source>
        <dbReference type="Pfam" id="PF14399"/>
    </source>
</evidence>
<dbReference type="InterPro" id="IPR032369">
    <property type="entry name" value="DUF4872"/>
</dbReference>
<gene>
    <name evidence="3" type="ORF">SAMN04487962_102293</name>
</gene>
<organism evidence="3 4">
    <name type="scientific">Marinobacter segnicrescens</name>
    <dbReference type="NCBI Taxonomy" id="430453"/>
    <lineage>
        <taxon>Bacteria</taxon>
        <taxon>Pseudomonadati</taxon>
        <taxon>Pseudomonadota</taxon>
        <taxon>Gammaproteobacteria</taxon>
        <taxon>Pseudomonadales</taxon>
        <taxon>Marinobacteraceae</taxon>
        <taxon>Marinobacter</taxon>
    </lineage>
</organism>
<evidence type="ECO:0000313" key="4">
    <source>
        <dbReference type="Proteomes" id="UP000198762"/>
    </source>
</evidence>